<evidence type="ECO:0000256" key="1">
    <source>
        <dbReference type="SAM" id="Coils"/>
    </source>
</evidence>
<feature type="region of interest" description="Disordered" evidence="2">
    <location>
        <begin position="1"/>
        <end position="29"/>
    </location>
</feature>
<dbReference type="Proteomes" id="UP000193411">
    <property type="component" value="Unassembled WGS sequence"/>
</dbReference>
<comment type="caution">
    <text evidence="3">The sequence shown here is derived from an EMBL/GenBank/DDBJ whole genome shotgun (WGS) entry which is preliminary data.</text>
</comment>
<evidence type="ECO:0000256" key="2">
    <source>
        <dbReference type="SAM" id="MobiDB-lite"/>
    </source>
</evidence>
<keyword evidence="1" id="KW-0175">Coiled coil</keyword>
<organism evidence="3 4">
    <name type="scientific">Catenaria anguillulae PL171</name>
    <dbReference type="NCBI Taxonomy" id="765915"/>
    <lineage>
        <taxon>Eukaryota</taxon>
        <taxon>Fungi</taxon>
        <taxon>Fungi incertae sedis</taxon>
        <taxon>Blastocladiomycota</taxon>
        <taxon>Blastocladiomycetes</taxon>
        <taxon>Blastocladiales</taxon>
        <taxon>Catenariaceae</taxon>
        <taxon>Catenaria</taxon>
    </lineage>
</organism>
<accession>A0A1Y2HEX0</accession>
<sequence length="233" mass="27163">MIFPRHRRTHSESDLRPAAHSSNATTLPPLEPLTASKVELWKPERLLDARGKLNSALQDPAKQQFESHHGYMNAINEFKRQQQLLTAEKAEMVRQLDSLRYQLNRAKMEKDEMHKEMQRQAEHVARILGNDRAKTPSIDKDRNAEFQFLMQREINASLALKEQLAEAKKRIQIVEAYAKDQVVSIKERDNIIQHQQYVIDQARESEASLRDDIRRRAPSHEHQNGKEDEDGCR</sequence>
<gene>
    <name evidence="3" type="ORF">BCR44DRAFT_224915</name>
</gene>
<name>A0A1Y2HEX0_9FUNG</name>
<feature type="region of interest" description="Disordered" evidence="2">
    <location>
        <begin position="203"/>
        <end position="233"/>
    </location>
</feature>
<dbReference type="AlphaFoldDB" id="A0A1Y2HEX0"/>
<evidence type="ECO:0000313" key="3">
    <source>
        <dbReference type="EMBL" id="ORZ33130.1"/>
    </source>
</evidence>
<keyword evidence="4" id="KW-1185">Reference proteome</keyword>
<protein>
    <submittedName>
        <fullName evidence="3">Uncharacterized protein</fullName>
    </submittedName>
</protein>
<feature type="coiled-coil region" evidence="1">
    <location>
        <begin position="75"/>
        <end position="123"/>
    </location>
</feature>
<dbReference type="EMBL" id="MCFL01000038">
    <property type="protein sequence ID" value="ORZ33130.1"/>
    <property type="molecule type" value="Genomic_DNA"/>
</dbReference>
<reference evidence="3 4" key="1">
    <citation type="submission" date="2016-07" db="EMBL/GenBank/DDBJ databases">
        <title>Pervasive Adenine N6-methylation of Active Genes in Fungi.</title>
        <authorList>
            <consortium name="DOE Joint Genome Institute"/>
            <person name="Mondo S.J."/>
            <person name="Dannebaum R.O."/>
            <person name="Kuo R.C."/>
            <person name="Labutti K."/>
            <person name="Haridas S."/>
            <person name="Kuo A."/>
            <person name="Salamov A."/>
            <person name="Ahrendt S.R."/>
            <person name="Lipzen A."/>
            <person name="Sullivan W."/>
            <person name="Andreopoulos W.B."/>
            <person name="Clum A."/>
            <person name="Lindquist E."/>
            <person name="Daum C."/>
            <person name="Ramamoorthy G.K."/>
            <person name="Gryganskyi A."/>
            <person name="Culley D."/>
            <person name="Magnuson J.K."/>
            <person name="James T.Y."/>
            <person name="O'Malley M.A."/>
            <person name="Stajich J.E."/>
            <person name="Spatafora J.W."/>
            <person name="Visel A."/>
            <person name="Grigoriev I.V."/>
        </authorList>
    </citation>
    <scope>NUCLEOTIDE SEQUENCE [LARGE SCALE GENOMIC DNA]</scope>
    <source>
        <strain evidence="3 4">PL171</strain>
    </source>
</reference>
<evidence type="ECO:0000313" key="4">
    <source>
        <dbReference type="Proteomes" id="UP000193411"/>
    </source>
</evidence>
<proteinExistence type="predicted"/>